<feature type="binding site" evidence="6">
    <location>
        <position position="86"/>
    </location>
    <ligand>
        <name>S-adenosyl-L-methionine</name>
        <dbReference type="ChEBI" id="CHEBI:59789"/>
    </ligand>
</feature>
<evidence type="ECO:0000256" key="5">
    <source>
        <dbReference type="PIRNR" id="PIRNR000410"/>
    </source>
</evidence>
<dbReference type="Gene3D" id="3.40.50.150">
    <property type="entry name" value="Vaccinia Virus protein VP39"/>
    <property type="match status" value="1"/>
</dbReference>
<dbReference type="GO" id="GO:0008983">
    <property type="term" value="F:protein-glutamate O-methyltransferase activity"/>
    <property type="evidence" value="ECO:0007669"/>
    <property type="project" value="UniProtKB-EC"/>
</dbReference>
<dbReference type="EMBL" id="CP031598">
    <property type="protein sequence ID" value="QEW26198.1"/>
    <property type="molecule type" value="Genomic_DNA"/>
</dbReference>
<protein>
    <recommendedName>
        <fullName evidence="5">Chemotaxis protein methyltransferase</fullName>
        <ecNumber evidence="5">2.1.1.80</ecNumber>
    </recommendedName>
</protein>
<evidence type="ECO:0000256" key="2">
    <source>
        <dbReference type="ARBA" id="ARBA00022603"/>
    </source>
</evidence>
<keyword evidence="3 5" id="KW-0808">Transferase</keyword>
<dbReference type="Proteomes" id="UP000325785">
    <property type="component" value="Chromosome"/>
</dbReference>
<dbReference type="PROSITE" id="PS50123">
    <property type="entry name" value="CHER"/>
    <property type="match status" value="1"/>
</dbReference>
<dbReference type="InterPro" id="IPR026024">
    <property type="entry name" value="Chemotaxis_MeTrfase_CheR"/>
</dbReference>
<dbReference type="InterPro" id="IPR036804">
    <property type="entry name" value="CheR_N_sf"/>
</dbReference>
<dbReference type="SUPFAM" id="SSF47757">
    <property type="entry name" value="Chemotaxis receptor methyltransferase CheR, N-terminal domain"/>
    <property type="match status" value="1"/>
</dbReference>
<sequence>MTRMPTPAPAMVRNELDDRSFLRLSELVYSESGIVLSDGKRNLVTSRLARRLRDLDLADFDAYCQHLESADGAAERRRMISLLTTNVTKFFREVHHFEALQAQILPPLIARARSGGRVRIWSAGCSSGQEPYSIAATVKKLMPDVNRHDLRILGTDIDPEMIRAGRAAIYTDADEPQIPPDMRRLMFGPAETREAGVPIAPDVKSLVTLTELNLMQDWPMRGRFDVIFCRNVVIYFDAKTQARLWARFAEVLAPGGYLFVGHSERVSGPAVDQFTPTGVTQYCRT</sequence>
<proteinExistence type="predicted"/>
<feature type="binding site" evidence="6">
    <location>
        <begin position="230"/>
        <end position="231"/>
    </location>
    <ligand>
        <name>S-adenosyl-L-methionine</name>
        <dbReference type="ChEBI" id="CHEBI:59789"/>
    </ligand>
</feature>
<keyword evidence="2 5" id="KW-0489">Methyltransferase</keyword>
<evidence type="ECO:0000256" key="1">
    <source>
        <dbReference type="ARBA" id="ARBA00001541"/>
    </source>
</evidence>
<comment type="catalytic activity">
    <reaction evidence="1 5">
        <text>L-glutamyl-[protein] + S-adenosyl-L-methionine = [protein]-L-glutamate 5-O-methyl ester + S-adenosyl-L-homocysteine</text>
        <dbReference type="Rhea" id="RHEA:24452"/>
        <dbReference type="Rhea" id="RHEA-COMP:10208"/>
        <dbReference type="Rhea" id="RHEA-COMP:10311"/>
        <dbReference type="ChEBI" id="CHEBI:29973"/>
        <dbReference type="ChEBI" id="CHEBI:57856"/>
        <dbReference type="ChEBI" id="CHEBI:59789"/>
        <dbReference type="ChEBI" id="CHEBI:82795"/>
        <dbReference type="EC" id="2.1.1.80"/>
    </reaction>
</comment>
<dbReference type="InterPro" id="IPR022642">
    <property type="entry name" value="CheR_C"/>
</dbReference>
<dbReference type="AlphaFoldDB" id="A0A5P3ACY7"/>
<feature type="binding site" evidence="6">
    <location>
        <position position="130"/>
    </location>
    <ligand>
        <name>S-adenosyl-L-methionine</name>
        <dbReference type="ChEBI" id="CHEBI:59789"/>
    </ligand>
</feature>
<dbReference type="InterPro" id="IPR000780">
    <property type="entry name" value="CheR_MeTrfase"/>
</dbReference>
<dbReference type="InterPro" id="IPR029063">
    <property type="entry name" value="SAM-dependent_MTases_sf"/>
</dbReference>
<dbReference type="CDD" id="cd02440">
    <property type="entry name" value="AdoMet_MTases"/>
    <property type="match status" value="1"/>
</dbReference>
<feature type="domain" description="CheR-type methyltransferase" evidence="7">
    <location>
        <begin position="9"/>
        <end position="285"/>
    </location>
</feature>
<dbReference type="PIRSF" id="PIRSF000410">
    <property type="entry name" value="CheR"/>
    <property type="match status" value="1"/>
</dbReference>
<evidence type="ECO:0000313" key="9">
    <source>
        <dbReference type="Proteomes" id="UP000325785"/>
    </source>
</evidence>
<dbReference type="KEGG" id="rid:RIdsm_01995"/>
<evidence type="ECO:0000313" key="8">
    <source>
        <dbReference type="EMBL" id="QEW26198.1"/>
    </source>
</evidence>
<name>A0A5P3ACY7_9RHOB</name>
<dbReference type="Pfam" id="PF01739">
    <property type="entry name" value="CheR"/>
    <property type="match status" value="1"/>
</dbReference>
<dbReference type="InterPro" id="IPR022641">
    <property type="entry name" value="CheR_N"/>
</dbReference>
<dbReference type="GO" id="GO:0032259">
    <property type="term" value="P:methylation"/>
    <property type="evidence" value="ECO:0007669"/>
    <property type="project" value="UniProtKB-KW"/>
</dbReference>
<accession>A0A5P3ACY7</accession>
<dbReference type="PANTHER" id="PTHR24422:SF19">
    <property type="entry name" value="CHEMOTAXIS PROTEIN METHYLTRANSFERASE"/>
    <property type="match status" value="1"/>
</dbReference>
<feature type="binding site" evidence="6">
    <location>
        <begin position="213"/>
        <end position="214"/>
    </location>
    <ligand>
        <name>S-adenosyl-L-methionine</name>
        <dbReference type="ChEBI" id="CHEBI:59789"/>
    </ligand>
</feature>
<dbReference type="SUPFAM" id="SSF53335">
    <property type="entry name" value="S-adenosyl-L-methionine-dependent methyltransferases"/>
    <property type="match status" value="1"/>
</dbReference>
<evidence type="ECO:0000259" key="7">
    <source>
        <dbReference type="PROSITE" id="PS50123"/>
    </source>
</evidence>
<organism evidence="8 9">
    <name type="scientific">Roseovarius indicus</name>
    <dbReference type="NCBI Taxonomy" id="540747"/>
    <lineage>
        <taxon>Bacteria</taxon>
        <taxon>Pseudomonadati</taxon>
        <taxon>Pseudomonadota</taxon>
        <taxon>Alphaproteobacteria</taxon>
        <taxon>Rhodobacterales</taxon>
        <taxon>Roseobacteraceae</taxon>
        <taxon>Roseovarius</taxon>
    </lineage>
</organism>
<evidence type="ECO:0000256" key="4">
    <source>
        <dbReference type="ARBA" id="ARBA00022691"/>
    </source>
</evidence>
<feature type="binding site" evidence="6">
    <location>
        <position position="156"/>
    </location>
    <ligand>
        <name>S-adenosyl-L-methionine</name>
        <dbReference type="ChEBI" id="CHEBI:59789"/>
    </ligand>
</feature>
<dbReference type="Gene3D" id="1.10.155.10">
    <property type="entry name" value="Chemotaxis receptor methyltransferase CheR, N-terminal domain"/>
    <property type="match status" value="1"/>
</dbReference>
<feature type="binding site" evidence="6">
    <location>
        <position position="88"/>
    </location>
    <ligand>
        <name>S-adenosyl-L-methionine</name>
        <dbReference type="ChEBI" id="CHEBI:59789"/>
    </ligand>
</feature>
<evidence type="ECO:0000256" key="6">
    <source>
        <dbReference type="PIRSR" id="PIRSR000410-1"/>
    </source>
</evidence>
<dbReference type="EC" id="2.1.1.80" evidence="5"/>
<gene>
    <name evidence="8" type="primary">cheR_1</name>
    <name evidence="8" type="ORF">RIdsm_01995</name>
</gene>
<reference evidence="8 9" key="1">
    <citation type="submission" date="2018-08" db="EMBL/GenBank/DDBJ databases">
        <title>Genetic Globetrotter - A new plasmid hitch-hiking vast phylogenetic and geographic distances.</title>
        <authorList>
            <person name="Vollmers J."/>
            <person name="Petersen J."/>
        </authorList>
    </citation>
    <scope>NUCLEOTIDE SEQUENCE [LARGE SCALE GENOMIC DNA]</scope>
    <source>
        <strain evidence="8 9">DSM 26383</strain>
    </source>
</reference>
<feature type="binding site" evidence="6">
    <location>
        <position position="92"/>
    </location>
    <ligand>
        <name>S-adenosyl-L-methionine</name>
        <dbReference type="ChEBI" id="CHEBI:59789"/>
    </ligand>
</feature>
<dbReference type="PRINTS" id="PR00996">
    <property type="entry name" value="CHERMTFRASE"/>
</dbReference>
<evidence type="ECO:0000256" key="3">
    <source>
        <dbReference type="ARBA" id="ARBA00022679"/>
    </source>
</evidence>
<dbReference type="InterPro" id="IPR050903">
    <property type="entry name" value="Bact_Chemotaxis_MeTrfase"/>
</dbReference>
<keyword evidence="4 5" id="KW-0949">S-adenosyl-L-methionine</keyword>
<dbReference type="PANTHER" id="PTHR24422">
    <property type="entry name" value="CHEMOTAXIS PROTEIN METHYLTRANSFERASE"/>
    <property type="match status" value="1"/>
</dbReference>
<dbReference type="SMART" id="SM00138">
    <property type="entry name" value="MeTrc"/>
    <property type="match status" value="1"/>
</dbReference>
<comment type="function">
    <text evidence="5">Methylation of the membrane-bound methyl-accepting chemotaxis proteins (MCP) to form gamma-glutamyl methyl ester residues in MCP.</text>
</comment>
<dbReference type="Pfam" id="PF03705">
    <property type="entry name" value="CheR_N"/>
    <property type="match status" value="1"/>
</dbReference>